<dbReference type="RefSeq" id="WP_153724165.1">
    <property type="nucleotide sequence ID" value="NZ_CP045875.1"/>
</dbReference>
<dbReference type="InterPro" id="IPR036380">
    <property type="entry name" value="Isochorismatase-like_sf"/>
</dbReference>
<evidence type="ECO:0000313" key="3">
    <source>
        <dbReference type="Proteomes" id="UP000366051"/>
    </source>
</evidence>
<dbReference type="OrthoDB" id="9789777at2"/>
<proteinExistence type="predicted"/>
<dbReference type="InterPro" id="IPR000868">
    <property type="entry name" value="Isochorismatase-like_dom"/>
</dbReference>
<evidence type="ECO:0000259" key="1">
    <source>
        <dbReference type="Pfam" id="PF00857"/>
    </source>
</evidence>
<evidence type="ECO:0000313" key="2">
    <source>
        <dbReference type="EMBL" id="QGG46632.1"/>
    </source>
</evidence>
<sequence>MPYERLSREKALLLVIDVQARLLPAIDKKEGILRNIAILSKTANRLSIPALITEQYPKGLGETVEAVKEELPTAKVLEKITFSACNDELLLELRNRERQEIIVVGTECHVCVFQTVRDLLSKGYRVIIPSDAVGSRQSLNYQNGLAMMKELGAEIWNSESVFFDLLERAATEEFRALAPIVK</sequence>
<dbReference type="AlphaFoldDB" id="A0A5Q2N082"/>
<accession>A0A5Q2N082</accession>
<dbReference type="Proteomes" id="UP000366051">
    <property type="component" value="Chromosome"/>
</dbReference>
<dbReference type="PANTHER" id="PTHR14119">
    <property type="entry name" value="HYDROLASE"/>
    <property type="match status" value="1"/>
</dbReference>
<dbReference type="SUPFAM" id="SSF52499">
    <property type="entry name" value="Isochorismatase-like hydrolases"/>
    <property type="match status" value="1"/>
</dbReference>
<dbReference type="Gene3D" id="3.40.50.850">
    <property type="entry name" value="Isochorismatase-like"/>
    <property type="match status" value="1"/>
</dbReference>
<dbReference type="KEGG" id="hcv:FTV88_0453"/>
<organism evidence="2 3">
    <name type="scientific">Heliorestis convoluta</name>
    <dbReference type="NCBI Taxonomy" id="356322"/>
    <lineage>
        <taxon>Bacteria</taxon>
        <taxon>Bacillati</taxon>
        <taxon>Bacillota</taxon>
        <taxon>Clostridia</taxon>
        <taxon>Eubacteriales</taxon>
        <taxon>Heliobacteriaceae</taxon>
        <taxon>Heliorestis</taxon>
    </lineage>
</organism>
<feature type="domain" description="Isochorismatase-like" evidence="1">
    <location>
        <begin position="12"/>
        <end position="159"/>
    </location>
</feature>
<protein>
    <submittedName>
        <fullName evidence="2">Isochorismatase hydrolase</fullName>
        <ecNumber evidence="2">3.3.2.1</ecNumber>
    </submittedName>
</protein>
<dbReference type="Pfam" id="PF00857">
    <property type="entry name" value="Isochorismatase"/>
    <property type="match status" value="1"/>
</dbReference>
<name>A0A5Q2N082_9FIRM</name>
<dbReference type="PANTHER" id="PTHR14119:SF3">
    <property type="entry name" value="ISOCHORISMATASE DOMAIN-CONTAINING PROTEIN 2"/>
    <property type="match status" value="1"/>
</dbReference>
<keyword evidence="2" id="KW-0378">Hydrolase</keyword>
<gene>
    <name evidence="2" type="ORF">FTV88_0453</name>
</gene>
<dbReference type="GO" id="GO:0008908">
    <property type="term" value="F:isochorismatase activity"/>
    <property type="evidence" value="ECO:0007669"/>
    <property type="project" value="UniProtKB-EC"/>
</dbReference>
<dbReference type="EC" id="3.3.2.1" evidence="2"/>
<dbReference type="EMBL" id="CP045875">
    <property type="protein sequence ID" value="QGG46632.1"/>
    <property type="molecule type" value="Genomic_DNA"/>
</dbReference>
<reference evidence="3" key="1">
    <citation type="submission" date="2019-11" db="EMBL/GenBank/DDBJ databases">
        <title>Genome sequence of Heliorestis convoluta strain HH, an alkaliphilic and minimalistic phototrophic bacterium from a soda lake in Egypt.</title>
        <authorList>
            <person name="Dewey E.D."/>
            <person name="Stokes L.M."/>
            <person name="Burchell B.M."/>
            <person name="Shaffer K.N."/>
            <person name="Huntington A.M."/>
            <person name="Baker J.M."/>
            <person name="Nadendla S."/>
            <person name="Giglio M.G."/>
            <person name="Touchman J.W."/>
            <person name="Blankenship R.E."/>
            <person name="Madigan M.T."/>
            <person name="Sattley W.M."/>
        </authorList>
    </citation>
    <scope>NUCLEOTIDE SEQUENCE [LARGE SCALE GENOMIC DNA]</scope>
    <source>
        <strain evidence="3">HH</strain>
    </source>
</reference>
<keyword evidence="3" id="KW-1185">Reference proteome</keyword>
<dbReference type="InterPro" id="IPR050993">
    <property type="entry name" value="Isochorismatase_domain"/>
</dbReference>